<evidence type="ECO:0000259" key="3">
    <source>
        <dbReference type="Pfam" id="PF13439"/>
    </source>
</evidence>
<sequence>MARKRKILYVITKSSWGGAQRQVFDLATNLPKDKFEVAVALGGRGSLKEKLDVAGIRTISVATLGRDVRIFNDLISFFKILEIIKRERPDIVHAHSSKAGALSAFAVFILNLYFKLTAKSYKLKAIYTAHGWMFLEKRQWWWVVVMRFFSWLTILLSHKIIVVSKNDRNASADFIGTKNKITVISNGISEINFLEKSEARKKILPRQENLAGTFWFGAIAELHKNKGLNFAIEAIDKNLPAIFVIVGEGEERKNLEQLIAKRKLQDKIFLTGQIDNATILLKAFDVFLLPSVKEGMPYTILEAGSAGRPVIVSNIGGLPEIITDMESGILVKVGRPAEIKKAMEFLFNNPERRAAFGAALQNVIASKFGLSKMLGQIETLYNSL</sequence>
<dbReference type="SUPFAM" id="SSF53756">
    <property type="entry name" value="UDP-Glycosyltransferase/glycogen phosphorylase"/>
    <property type="match status" value="1"/>
</dbReference>
<evidence type="ECO:0008006" key="6">
    <source>
        <dbReference type="Google" id="ProtNLM"/>
    </source>
</evidence>
<reference evidence="4 5" key="1">
    <citation type="journal article" date="2016" name="Nat. Commun.">
        <title>Thousands of microbial genomes shed light on interconnected biogeochemical processes in an aquifer system.</title>
        <authorList>
            <person name="Anantharaman K."/>
            <person name="Brown C.T."/>
            <person name="Hug L.A."/>
            <person name="Sharon I."/>
            <person name="Castelle C.J."/>
            <person name="Probst A.J."/>
            <person name="Thomas B.C."/>
            <person name="Singh A."/>
            <person name="Wilkins M.J."/>
            <person name="Karaoz U."/>
            <person name="Brodie E.L."/>
            <person name="Williams K.H."/>
            <person name="Hubbard S.S."/>
            <person name="Banfield J.F."/>
        </authorList>
    </citation>
    <scope>NUCLEOTIDE SEQUENCE [LARGE SCALE GENOMIC DNA]</scope>
</reference>
<keyword evidence="1" id="KW-1133">Transmembrane helix</keyword>
<keyword evidence="1" id="KW-0472">Membrane</keyword>
<accession>A0A1G2P6B0</accession>
<dbReference type="Proteomes" id="UP000176355">
    <property type="component" value="Unassembled WGS sequence"/>
</dbReference>
<feature type="transmembrane region" description="Helical" evidence="1">
    <location>
        <begin position="140"/>
        <end position="158"/>
    </location>
</feature>
<feature type="domain" description="Glycosyl transferase family 1" evidence="2">
    <location>
        <begin position="216"/>
        <end position="359"/>
    </location>
</feature>
<evidence type="ECO:0000259" key="2">
    <source>
        <dbReference type="Pfam" id="PF00534"/>
    </source>
</evidence>
<name>A0A1G2P6B0_9BACT</name>
<dbReference type="InterPro" id="IPR001296">
    <property type="entry name" value="Glyco_trans_1"/>
</dbReference>
<dbReference type="Pfam" id="PF13439">
    <property type="entry name" value="Glyco_transf_4"/>
    <property type="match status" value="1"/>
</dbReference>
<feature type="transmembrane region" description="Helical" evidence="1">
    <location>
        <begin position="95"/>
        <end position="114"/>
    </location>
</feature>
<dbReference type="AlphaFoldDB" id="A0A1G2P6B0"/>
<dbReference type="GO" id="GO:0016757">
    <property type="term" value="F:glycosyltransferase activity"/>
    <property type="evidence" value="ECO:0007669"/>
    <property type="project" value="InterPro"/>
</dbReference>
<dbReference type="Pfam" id="PF00534">
    <property type="entry name" value="Glycos_transf_1"/>
    <property type="match status" value="1"/>
</dbReference>
<evidence type="ECO:0000256" key="1">
    <source>
        <dbReference type="SAM" id="Phobius"/>
    </source>
</evidence>
<feature type="domain" description="Glycosyltransferase subfamily 4-like N-terminal" evidence="3">
    <location>
        <begin position="16"/>
        <end position="188"/>
    </location>
</feature>
<organism evidence="4 5">
    <name type="scientific">Candidatus Taylorbacteria bacterium RIFCSPLOWO2_12_FULL_44_15c</name>
    <dbReference type="NCBI Taxonomy" id="1802333"/>
    <lineage>
        <taxon>Bacteria</taxon>
        <taxon>Candidatus Tayloriibacteriota</taxon>
    </lineage>
</organism>
<dbReference type="STRING" id="1802333.A3G03_01040"/>
<protein>
    <recommendedName>
        <fullName evidence="6">Glycosyltransferase subfamily 4-like N-terminal domain-containing protein</fullName>
    </recommendedName>
</protein>
<dbReference type="InterPro" id="IPR028098">
    <property type="entry name" value="Glyco_trans_4-like_N"/>
</dbReference>
<evidence type="ECO:0000313" key="4">
    <source>
        <dbReference type="EMBL" id="OHA43877.1"/>
    </source>
</evidence>
<dbReference type="EMBL" id="MHSL01000016">
    <property type="protein sequence ID" value="OHA43877.1"/>
    <property type="molecule type" value="Genomic_DNA"/>
</dbReference>
<dbReference type="CDD" id="cd03808">
    <property type="entry name" value="GT4_CapM-like"/>
    <property type="match status" value="1"/>
</dbReference>
<evidence type="ECO:0000313" key="5">
    <source>
        <dbReference type="Proteomes" id="UP000176355"/>
    </source>
</evidence>
<dbReference type="Gene3D" id="3.40.50.2000">
    <property type="entry name" value="Glycogen Phosphorylase B"/>
    <property type="match status" value="2"/>
</dbReference>
<keyword evidence="1" id="KW-0812">Transmembrane</keyword>
<dbReference type="PANTHER" id="PTHR12526">
    <property type="entry name" value="GLYCOSYLTRANSFERASE"/>
    <property type="match status" value="1"/>
</dbReference>
<gene>
    <name evidence="4" type="ORF">A3G03_01040</name>
</gene>
<comment type="caution">
    <text evidence="4">The sequence shown here is derived from an EMBL/GenBank/DDBJ whole genome shotgun (WGS) entry which is preliminary data.</text>
</comment>
<proteinExistence type="predicted"/>